<evidence type="ECO:0000256" key="4">
    <source>
        <dbReference type="ARBA" id="ARBA00022989"/>
    </source>
</evidence>
<dbReference type="EMBL" id="JAJGNP010000014">
    <property type="protein sequence ID" value="MCC4234036.1"/>
    <property type="molecule type" value="Genomic_DNA"/>
</dbReference>
<dbReference type="PANTHER" id="PTHR30250:SF31">
    <property type="entry name" value="INNER MEMBRANE PROTEIN YGHQ"/>
    <property type="match status" value="1"/>
</dbReference>
<evidence type="ECO:0000256" key="7">
    <source>
        <dbReference type="SAM" id="Phobius"/>
    </source>
</evidence>
<comment type="subcellular location">
    <subcellularLocation>
        <location evidence="1">Cell membrane</location>
        <topology evidence="1">Multi-pass membrane protein</topology>
    </subcellularLocation>
</comment>
<keyword evidence="5 7" id="KW-0472">Membrane</keyword>
<feature type="region of interest" description="Disordered" evidence="6">
    <location>
        <begin position="1"/>
        <end position="27"/>
    </location>
</feature>
<feature type="transmembrane region" description="Helical" evidence="7">
    <location>
        <begin position="119"/>
        <end position="143"/>
    </location>
</feature>
<reference evidence="8 9" key="1">
    <citation type="submission" date="2021-10" db="EMBL/GenBank/DDBJ databases">
        <title>The diversity and Nitrogen Metabolism of Culturable Nitrate-Utilizing Bacteria Within the Oxygen Minimum Zone of the Changjiang (Yangtze River)Estuary.</title>
        <authorList>
            <person name="Zhang D."/>
            <person name="Zheng J."/>
            <person name="Liu S."/>
            <person name="He W."/>
        </authorList>
    </citation>
    <scope>NUCLEOTIDE SEQUENCE [LARGE SCALE GENOMIC DNA]</scope>
    <source>
        <strain evidence="8 9">FXH275-2</strain>
    </source>
</reference>
<keyword evidence="2" id="KW-1003">Cell membrane</keyword>
<evidence type="ECO:0000313" key="9">
    <source>
        <dbReference type="Proteomes" id="UP001198830"/>
    </source>
</evidence>
<dbReference type="PANTHER" id="PTHR30250">
    <property type="entry name" value="PST FAMILY PREDICTED COLANIC ACID TRANSPORTER"/>
    <property type="match status" value="1"/>
</dbReference>
<feature type="transmembrane region" description="Helical" evidence="7">
    <location>
        <begin position="337"/>
        <end position="358"/>
    </location>
</feature>
<dbReference type="InterPro" id="IPR050833">
    <property type="entry name" value="Poly_Biosynth_Transport"/>
</dbReference>
<accession>A0ABS8H6S2</accession>
<feature type="transmembrane region" description="Helical" evidence="7">
    <location>
        <begin position="215"/>
        <end position="236"/>
    </location>
</feature>
<feature type="transmembrane region" description="Helical" evidence="7">
    <location>
        <begin position="74"/>
        <end position="98"/>
    </location>
</feature>
<evidence type="ECO:0000256" key="3">
    <source>
        <dbReference type="ARBA" id="ARBA00022692"/>
    </source>
</evidence>
<comment type="caution">
    <text evidence="8">The sequence shown here is derived from an EMBL/GenBank/DDBJ whole genome shotgun (WGS) entry which is preliminary data.</text>
</comment>
<keyword evidence="4 7" id="KW-1133">Transmembrane helix</keyword>
<feature type="transmembrane region" description="Helical" evidence="7">
    <location>
        <begin position="432"/>
        <end position="454"/>
    </location>
</feature>
<evidence type="ECO:0000256" key="6">
    <source>
        <dbReference type="SAM" id="MobiDB-lite"/>
    </source>
</evidence>
<keyword evidence="3 7" id="KW-0812">Transmembrane</keyword>
<dbReference type="Proteomes" id="UP001198830">
    <property type="component" value="Unassembled WGS sequence"/>
</dbReference>
<name>A0ABS8H6S2_9SPHN</name>
<dbReference type="Pfam" id="PF13440">
    <property type="entry name" value="Polysacc_synt_3"/>
    <property type="match status" value="1"/>
</dbReference>
<feature type="transmembrane region" description="Helical" evidence="7">
    <location>
        <begin position="38"/>
        <end position="62"/>
    </location>
</feature>
<keyword evidence="9" id="KW-1185">Reference proteome</keyword>
<feature type="transmembrane region" description="Helical" evidence="7">
    <location>
        <begin position="189"/>
        <end position="209"/>
    </location>
</feature>
<organism evidence="8 9">
    <name type="scientific">Sphingobium soli</name>
    <dbReference type="NCBI Taxonomy" id="1591116"/>
    <lineage>
        <taxon>Bacteria</taxon>
        <taxon>Pseudomonadati</taxon>
        <taxon>Pseudomonadota</taxon>
        <taxon>Alphaproteobacteria</taxon>
        <taxon>Sphingomonadales</taxon>
        <taxon>Sphingomonadaceae</taxon>
        <taxon>Sphingobium</taxon>
    </lineage>
</organism>
<proteinExistence type="predicted"/>
<evidence type="ECO:0000256" key="2">
    <source>
        <dbReference type="ARBA" id="ARBA00022475"/>
    </source>
</evidence>
<sequence>MSDSKPLEAHDEWATARRAENPDGRMVTDRPAGRVRRIFASLGLVLGGKAGAGIMSLGYLLLATRYLGPKDYGVLVLVHAYVTTVCGVIEFPSWQAIVRYGAEADRDGQVHRLSRLLRFGAKVELAGGALAVISAMVLVPFVGPHLGWSPKAMAFAPYYAFAVLGSVRSTPSGYLQLCGRFDLLGLHNLVQPTVRLIGTLVVIACGWGVKSFLFAWLLAALAEFAAMWGLGLWMAAKRLGNAIVRPEPGRVTDDNTGIWRFMLASNADVTLGDLTGRVAPLVIGWVMGPAMAGLFAVAQRATVILAQPAQILGNASYAELAHIVAGGYGGRALRQTLLKVVGIAVLAAVPVVLIVGIFPTQIIRLMAGPAFGAASGVMIALVAARAVALIGPPCTSALTALGHPARSMWANLLSSFAFLPLLPWLLTTFGLMGAGIQAVAQAVVANGLLAVLVWRTSGR</sequence>
<gene>
    <name evidence="8" type="ORF">LL253_15255</name>
</gene>
<protein>
    <submittedName>
        <fullName evidence="8">Lipopolysaccharide biosynthesis protein</fullName>
    </submittedName>
</protein>
<feature type="transmembrane region" description="Helical" evidence="7">
    <location>
        <begin position="409"/>
        <end position="426"/>
    </location>
</feature>
<evidence type="ECO:0000313" key="8">
    <source>
        <dbReference type="EMBL" id="MCC4234036.1"/>
    </source>
</evidence>
<dbReference type="RefSeq" id="WP_228222236.1">
    <property type="nucleotide sequence ID" value="NZ_JAJGNP010000014.1"/>
</dbReference>
<evidence type="ECO:0000256" key="5">
    <source>
        <dbReference type="ARBA" id="ARBA00023136"/>
    </source>
</evidence>
<evidence type="ECO:0000256" key="1">
    <source>
        <dbReference type="ARBA" id="ARBA00004651"/>
    </source>
</evidence>
<feature type="transmembrane region" description="Helical" evidence="7">
    <location>
        <begin position="370"/>
        <end position="388"/>
    </location>
</feature>